<dbReference type="Proteomes" id="UP000799428">
    <property type="component" value="Unassembled WGS sequence"/>
</dbReference>
<keyword evidence="4" id="KW-1185">Reference proteome</keyword>
<feature type="transmembrane region" description="Helical" evidence="2">
    <location>
        <begin position="407"/>
        <end position="427"/>
    </location>
</feature>
<evidence type="ECO:0000256" key="1">
    <source>
        <dbReference type="SAM" id="MobiDB-lite"/>
    </source>
</evidence>
<proteinExistence type="predicted"/>
<sequence length="461" mass="50339">MSTLSNSTTPSETWAHPPENIWTTSNSISGSSEPMTEAPPASVPTEWNPITWKSPHEFGYPQDGKIYMKVITHRCVDGPITKCAIKWVPEGSQVDGKDYVRFDDTARVSMDPIKGPMGLDPNSIWTKMVDWGTSTHRSPSTVKGDAKKTISTVTSPITSSTVAWTRWTNSTVSVPTTSSVPSLKNGTVGVPITSSNSSSSSRSTLGVPTSFSTGLSLTSSNSTTIITVYETKTATSTSATTSTNSSSHGAMWATPTWSNNTMTRFRPNSQTITAPASGWPTLCAVNRNMYRPKYFSKDAMGKWHYQPFSDLQNPPSDTIPICDAPAAPTVTLSKAHWHPQLQDDFHKKIATLMPRSVPTQPAEEIIIHEAAQPPQLELGKDIGRSGLMNDAKEKWQSAYGLSYKTMVGIWATLCVVMLFSIGVPTALKIRNKRRAAKKARQQEKMEGSITIDIMKSEKMEA</sequence>
<feature type="region of interest" description="Disordered" evidence="1">
    <location>
        <begin position="1"/>
        <end position="46"/>
    </location>
</feature>
<keyword evidence="2" id="KW-1133">Transmembrane helix</keyword>
<dbReference type="EMBL" id="MU005782">
    <property type="protein sequence ID" value="KAF2704436.1"/>
    <property type="molecule type" value="Genomic_DNA"/>
</dbReference>
<feature type="compositionally biased region" description="Polar residues" evidence="1">
    <location>
        <begin position="21"/>
        <end position="34"/>
    </location>
</feature>
<dbReference type="AlphaFoldDB" id="A0A6G1JUZ8"/>
<keyword evidence="2" id="KW-0472">Membrane</keyword>
<gene>
    <name evidence="3" type="ORF">K504DRAFT_461200</name>
</gene>
<name>A0A6G1JUZ8_9PLEO</name>
<keyword evidence="2" id="KW-0812">Transmembrane</keyword>
<evidence type="ECO:0000313" key="3">
    <source>
        <dbReference type="EMBL" id="KAF2704436.1"/>
    </source>
</evidence>
<feature type="compositionally biased region" description="Polar residues" evidence="1">
    <location>
        <begin position="1"/>
        <end position="12"/>
    </location>
</feature>
<evidence type="ECO:0000256" key="2">
    <source>
        <dbReference type="SAM" id="Phobius"/>
    </source>
</evidence>
<evidence type="ECO:0000313" key="4">
    <source>
        <dbReference type="Proteomes" id="UP000799428"/>
    </source>
</evidence>
<reference evidence="3" key="1">
    <citation type="journal article" date="2020" name="Stud. Mycol.">
        <title>101 Dothideomycetes genomes: a test case for predicting lifestyles and emergence of pathogens.</title>
        <authorList>
            <person name="Haridas S."/>
            <person name="Albert R."/>
            <person name="Binder M."/>
            <person name="Bloem J."/>
            <person name="Labutti K."/>
            <person name="Salamov A."/>
            <person name="Andreopoulos B."/>
            <person name="Baker S."/>
            <person name="Barry K."/>
            <person name="Bills G."/>
            <person name="Bluhm B."/>
            <person name="Cannon C."/>
            <person name="Castanera R."/>
            <person name="Culley D."/>
            <person name="Daum C."/>
            <person name="Ezra D."/>
            <person name="Gonzalez J."/>
            <person name="Henrissat B."/>
            <person name="Kuo A."/>
            <person name="Liang C."/>
            <person name="Lipzen A."/>
            <person name="Lutzoni F."/>
            <person name="Magnuson J."/>
            <person name="Mondo S."/>
            <person name="Nolan M."/>
            <person name="Ohm R."/>
            <person name="Pangilinan J."/>
            <person name="Park H.-J."/>
            <person name="Ramirez L."/>
            <person name="Alfaro M."/>
            <person name="Sun H."/>
            <person name="Tritt A."/>
            <person name="Yoshinaga Y."/>
            <person name="Zwiers L.-H."/>
            <person name="Turgeon B."/>
            <person name="Goodwin S."/>
            <person name="Spatafora J."/>
            <person name="Crous P."/>
            <person name="Grigoriev I."/>
        </authorList>
    </citation>
    <scope>NUCLEOTIDE SEQUENCE</scope>
    <source>
        <strain evidence="3">CBS 279.74</strain>
    </source>
</reference>
<organism evidence="3 4">
    <name type="scientific">Pleomassaria siparia CBS 279.74</name>
    <dbReference type="NCBI Taxonomy" id="1314801"/>
    <lineage>
        <taxon>Eukaryota</taxon>
        <taxon>Fungi</taxon>
        <taxon>Dikarya</taxon>
        <taxon>Ascomycota</taxon>
        <taxon>Pezizomycotina</taxon>
        <taxon>Dothideomycetes</taxon>
        <taxon>Pleosporomycetidae</taxon>
        <taxon>Pleosporales</taxon>
        <taxon>Pleomassariaceae</taxon>
        <taxon>Pleomassaria</taxon>
    </lineage>
</organism>
<accession>A0A6G1JUZ8</accession>
<protein>
    <submittedName>
        <fullName evidence="3">Uncharacterized protein</fullName>
    </submittedName>
</protein>